<dbReference type="PANTHER" id="PTHR32502:SF27">
    <property type="entry name" value="PTS SYSTEM, MANNOSE-SPECIFIC IID COMPONENT"/>
    <property type="match status" value="1"/>
</dbReference>
<dbReference type="InterPro" id="IPR004704">
    <property type="entry name" value="PTS_IID_man"/>
</dbReference>
<feature type="transmembrane region" description="Helical" evidence="1">
    <location>
        <begin position="119"/>
        <end position="140"/>
    </location>
</feature>
<sequence>MQMSTNSKTDKVEVTKKDIYKVGLRWLMSNTSAWNWERMQNVAFAWSMVPVLKKVTNGSKEEMGEALTRHMNFFNTEPTIGAPLVGSVAAMEVSKANGEDIPDDVFNAIKSGLMGPMAALGDSLFASTGNALLLSFGMGLALDGNVLGPIIFLVGWTAITLGFSMWGVQFGFREGMKIMDSAIFSSAMIQKVTAFLSILGLTVVGGLSAQFVSLSTSITWTSGESTTKLQEILDGLMPGLLPFVLVLVVWYLHDKKQVSVMKLLVLLIGVGTVGSLLHIF</sequence>
<keyword evidence="1" id="KW-0472">Membrane</keyword>
<dbReference type="PANTHER" id="PTHR32502">
    <property type="entry name" value="N-ACETYLGALACTOSAMINE PERMEASE II COMPONENT-RELATED"/>
    <property type="match status" value="1"/>
</dbReference>
<dbReference type="GO" id="GO:0009401">
    <property type="term" value="P:phosphoenolpyruvate-dependent sugar phosphotransferase system"/>
    <property type="evidence" value="ECO:0007669"/>
    <property type="project" value="InterPro"/>
</dbReference>
<evidence type="ECO:0000256" key="1">
    <source>
        <dbReference type="SAM" id="Phobius"/>
    </source>
</evidence>
<dbReference type="Proteomes" id="UP000587800">
    <property type="component" value="Unassembled WGS sequence"/>
</dbReference>
<feature type="transmembrane region" description="Helical" evidence="1">
    <location>
        <begin position="259"/>
        <end position="279"/>
    </location>
</feature>
<dbReference type="AlphaFoldDB" id="A0A7X0X941"/>
<dbReference type="InterPro" id="IPR050303">
    <property type="entry name" value="GatZ_KbaZ_carbometab"/>
</dbReference>
<feature type="transmembrane region" description="Helical" evidence="1">
    <location>
        <begin position="192"/>
        <end position="212"/>
    </location>
</feature>
<feature type="transmembrane region" description="Helical" evidence="1">
    <location>
        <begin position="146"/>
        <end position="172"/>
    </location>
</feature>
<dbReference type="Pfam" id="PF03613">
    <property type="entry name" value="EIID-AGA"/>
    <property type="match status" value="1"/>
</dbReference>
<feature type="transmembrane region" description="Helical" evidence="1">
    <location>
        <begin position="232"/>
        <end position="252"/>
    </location>
</feature>
<evidence type="ECO:0000313" key="5">
    <source>
        <dbReference type="Proteomes" id="UP000587800"/>
    </source>
</evidence>
<gene>
    <name evidence="2" type="ORF">HCJ38_12625</name>
    <name evidence="3" type="ORF">HCJ59_01370</name>
</gene>
<dbReference type="EMBL" id="JAASTW010000018">
    <property type="protein sequence ID" value="MBC1489837.1"/>
    <property type="molecule type" value="Genomic_DNA"/>
</dbReference>
<organism evidence="2 4">
    <name type="scientific">Listeria immobilis</name>
    <dbReference type="NCBI Taxonomy" id="2713502"/>
    <lineage>
        <taxon>Bacteria</taxon>
        <taxon>Bacillati</taxon>
        <taxon>Bacillota</taxon>
        <taxon>Bacilli</taxon>
        <taxon>Bacillales</taxon>
        <taxon>Listeriaceae</taxon>
        <taxon>Listeria</taxon>
    </lineage>
</organism>
<evidence type="ECO:0000313" key="2">
    <source>
        <dbReference type="EMBL" id="MBC1489837.1"/>
    </source>
</evidence>
<dbReference type="PROSITE" id="PS51108">
    <property type="entry name" value="PTS_EIID"/>
    <property type="match status" value="1"/>
</dbReference>
<keyword evidence="1" id="KW-1133">Transmembrane helix</keyword>
<accession>A0A7X0X941</accession>
<keyword evidence="5" id="KW-1185">Reference proteome</keyword>
<dbReference type="EMBL" id="JAASUB010000002">
    <property type="protein sequence ID" value="MBC1508562.1"/>
    <property type="molecule type" value="Genomic_DNA"/>
</dbReference>
<dbReference type="Proteomes" id="UP000561617">
    <property type="component" value="Unassembled WGS sequence"/>
</dbReference>
<name>A0A7X0X941_9LIST</name>
<reference evidence="4 5" key="1">
    <citation type="submission" date="2020-03" db="EMBL/GenBank/DDBJ databases">
        <title>Soil Listeria distribution.</title>
        <authorList>
            <person name="Liao J."/>
            <person name="Wiedmann M."/>
        </authorList>
    </citation>
    <scope>NUCLEOTIDE SEQUENCE [LARGE SCALE GENOMIC DNA]</scope>
    <source>
        <strain evidence="3 5">FSL L7-1515</strain>
        <strain evidence="2 4">FSL L7-1554</strain>
    </source>
</reference>
<evidence type="ECO:0000313" key="4">
    <source>
        <dbReference type="Proteomes" id="UP000561617"/>
    </source>
</evidence>
<evidence type="ECO:0000313" key="3">
    <source>
        <dbReference type="EMBL" id="MBC1508562.1"/>
    </source>
</evidence>
<comment type="caution">
    <text evidence="2">The sequence shown here is derived from an EMBL/GenBank/DDBJ whole genome shotgun (WGS) entry which is preliminary data.</text>
</comment>
<keyword evidence="1" id="KW-0812">Transmembrane</keyword>
<protein>
    <submittedName>
        <fullName evidence="2">PTS system mannose/fructose/sorbose family transporter subunit IID</fullName>
    </submittedName>
</protein>
<dbReference type="GO" id="GO:0005886">
    <property type="term" value="C:plasma membrane"/>
    <property type="evidence" value="ECO:0007669"/>
    <property type="project" value="TreeGrafter"/>
</dbReference>
<proteinExistence type="predicted"/>